<feature type="transmembrane region" description="Helical" evidence="1">
    <location>
        <begin position="37"/>
        <end position="58"/>
    </location>
</feature>
<keyword evidence="1" id="KW-0812">Transmembrane</keyword>
<reference evidence="3 4" key="1">
    <citation type="submission" date="2016-08" db="EMBL/GenBank/DDBJ databases">
        <title>A Parts List for Fungal Cellulosomes Revealed by Comparative Genomics.</title>
        <authorList>
            <consortium name="DOE Joint Genome Institute"/>
            <person name="Haitjema C.H."/>
            <person name="Gilmore S.P."/>
            <person name="Henske J.K."/>
            <person name="Solomon K.V."/>
            <person name="De Groot R."/>
            <person name="Kuo A."/>
            <person name="Mondo S.J."/>
            <person name="Salamov A.A."/>
            <person name="Labutti K."/>
            <person name="Zhao Z."/>
            <person name="Chiniquy J."/>
            <person name="Barry K."/>
            <person name="Brewer H.M."/>
            <person name="Purvine S.O."/>
            <person name="Wright A.T."/>
            <person name="Boxma B."/>
            <person name="Van Alen T."/>
            <person name="Hackstein J.H."/>
            <person name="Baker S.E."/>
            <person name="Grigoriev I.V."/>
            <person name="O'Malley M.A."/>
        </authorList>
    </citation>
    <scope>NUCLEOTIDE SEQUENCE [LARGE SCALE GENOMIC DNA]</scope>
    <source>
        <strain evidence="3 4">G1</strain>
    </source>
</reference>
<accession>A0A1Y2AJD9</accession>
<keyword evidence="4" id="KW-1185">Reference proteome</keyword>
<feature type="transmembrane region" description="Helical" evidence="1">
    <location>
        <begin position="295"/>
        <end position="317"/>
    </location>
</feature>
<dbReference type="STRING" id="1754190.A0A1Y2AJD9"/>
<dbReference type="InterPro" id="IPR044926">
    <property type="entry name" value="RGS_subdomain_2"/>
</dbReference>
<feature type="transmembrane region" description="Helical" evidence="1">
    <location>
        <begin position="247"/>
        <end position="268"/>
    </location>
</feature>
<feature type="transmembrane region" description="Helical" evidence="1">
    <location>
        <begin position="162"/>
        <end position="183"/>
    </location>
</feature>
<gene>
    <name evidence="3" type="ORF">LY90DRAFT_675833</name>
</gene>
<keyword evidence="1" id="KW-1133">Transmembrane helix</keyword>
<protein>
    <recommendedName>
        <fullName evidence="2">RGS domain-containing protein</fullName>
    </recommendedName>
</protein>
<dbReference type="Gene3D" id="1.10.167.10">
    <property type="entry name" value="Regulator of G-protein Signalling 4, domain 2"/>
    <property type="match status" value="1"/>
</dbReference>
<dbReference type="InterPro" id="IPR016137">
    <property type="entry name" value="RGS"/>
</dbReference>
<organism evidence="3 4">
    <name type="scientific">Neocallimastix californiae</name>
    <dbReference type="NCBI Taxonomy" id="1754190"/>
    <lineage>
        <taxon>Eukaryota</taxon>
        <taxon>Fungi</taxon>
        <taxon>Fungi incertae sedis</taxon>
        <taxon>Chytridiomycota</taxon>
        <taxon>Chytridiomycota incertae sedis</taxon>
        <taxon>Neocallimastigomycetes</taxon>
        <taxon>Neocallimastigales</taxon>
        <taxon>Neocallimastigaceae</taxon>
        <taxon>Neocallimastix</taxon>
    </lineage>
</organism>
<dbReference type="AlphaFoldDB" id="A0A1Y2AJD9"/>
<proteinExistence type="predicted"/>
<dbReference type="InterPro" id="IPR036305">
    <property type="entry name" value="RGS_sf"/>
</dbReference>
<evidence type="ECO:0000313" key="4">
    <source>
        <dbReference type="Proteomes" id="UP000193920"/>
    </source>
</evidence>
<comment type="caution">
    <text evidence="3">The sequence shown here is derived from an EMBL/GenBank/DDBJ whole genome shotgun (WGS) entry which is preliminary data.</text>
</comment>
<dbReference type="EMBL" id="MCOG01000245">
    <property type="protein sequence ID" value="ORY22602.1"/>
    <property type="molecule type" value="Genomic_DNA"/>
</dbReference>
<feature type="transmembrane region" description="Helical" evidence="1">
    <location>
        <begin position="110"/>
        <end position="129"/>
    </location>
</feature>
<dbReference type="Proteomes" id="UP000193920">
    <property type="component" value="Unassembled WGS sequence"/>
</dbReference>
<evidence type="ECO:0000256" key="1">
    <source>
        <dbReference type="SAM" id="Phobius"/>
    </source>
</evidence>
<evidence type="ECO:0000259" key="2">
    <source>
        <dbReference type="PROSITE" id="PS50132"/>
    </source>
</evidence>
<dbReference type="Pfam" id="PF00615">
    <property type="entry name" value="RGS"/>
    <property type="match status" value="1"/>
</dbReference>
<dbReference type="SUPFAM" id="SSF48097">
    <property type="entry name" value="Regulator of G-protein signaling, RGS"/>
    <property type="match status" value="1"/>
</dbReference>
<keyword evidence="1" id="KW-0472">Membrane</keyword>
<dbReference type="OrthoDB" id="5558091at2759"/>
<sequence>MLKKRNLFNTTVVSKEEFETYIHRGFLDNPEFKNEVIFYRIVFVLLIIFCSASLIQFYKLRYSYIIHKRGFNLTFSGGIMAFLDIILSFLPQIVKVPCALSVYQANLVNVLVNLIFFCRSLRIVLFYYYNVYKVTSVKKNNKRITWEPNHYFSKLIKKIKNVLLAVIIIPTVFSFLVTVIIHLTTSRNECSFIELEDAMIGLKLNQGRNLFFFIQIFGGLYTILSLVMTILLSFIKDSDVFGVKFECLSTCILIFLANIINIIVQINASKNFDYNTESCRRVYLDIFEFTKGGKLLFTIVSIYILFTSISLPLIHYYKAKIANRRYIEEDLTSKSFFNKVLNIPTLVDELRNIAIKEFSVENVLFWENYRILQNMIYRYYFQFKKAQELGNDKLVNQYDFEGYYQEQINSFSKTSMDSDSIDTNVLVPKPIVPYYINFYKTFIDSNGPAPVNILGQTVLKIRNEINFPTIDIFDQAKDEVTDLMYSSIYPILLNKYEKYIINTIN</sequence>
<name>A0A1Y2AJD9_9FUNG</name>
<feature type="domain" description="RGS" evidence="2">
    <location>
        <begin position="336"/>
        <end position="494"/>
    </location>
</feature>
<evidence type="ECO:0000313" key="3">
    <source>
        <dbReference type="EMBL" id="ORY22602.1"/>
    </source>
</evidence>
<dbReference type="PROSITE" id="PS50132">
    <property type="entry name" value="RGS"/>
    <property type="match status" value="1"/>
</dbReference>
<feature type="transmembrane region" description="Helical" evidence="1">
    <location>
        <begin position="70"/>
        <end position="90"/>
    </location>
</feature>
<feature type="transmembrane region" description="Helical" evidence="1">
    <location>
        <begin position="210"/>
        <end position="235"/>
    </location>
</feature>